<sequence>MVQRRNTRTEAAIRTAFITLLKQKGMNAMTVSDIARLANINRGTFYTHYMDKFDLCQQLIDNAHEDLTDIIRTSTARYGSSPTNSAIELIQYETILKCLIYIKQDFDFFDAISRSGNDMALYSRCKDLIAEMLTVEFERRAAGHSKSATVISVYGREMVASATTSVLWLWMRRGCVEPPETIARFIDTARHLPPVDMMDARLLPERTPSANG</sequence>
<evidence type="ECO:0000313" key="5">
    <source>
        <dbReference type="Proteomes" id="UP000235050"/>
    </source>
</evidence>
<dbReference type="Proteomes" id="UP000235050">
    <property type="component" value="Unassembled WGS sequence"/>
</dbReference>
<evidence type="ECO:0000256" key="1">
    <source>
        <dbReference type="ARBA" id="ARBA00023125"/>
    </source>
</evidence>
<dbReference type="InterPro" id="IPR050624">
    <property type="entry name" value="HTH-type_Tx_Regulator"/>
</dbReference>
<dbReference type="PANTHER" id="PTHR43479">
    <property type="entry name" value="ACREF/ENVCD OPERON REPRESSOR-RELATED"/>
    <property type="match status" value="1"/>
</dbReference>
<keyword evidence="5" id="KW-1185">Reference proteome</keyword>
<dbReference type="Pfam" id="PF14278">
    <property type="entry name" value="TetR_C_8"/>
    <property type="match status" value="1"/>
</dbReference>
<dbReference type="EMBL" id="NMWU01000029">
    <property type="protein sequence ID" value="PLS30518.1"/>
    <property type="molecule type" value="Genomic_DNA"/>
</dbReference>
<gene>
    <name evidence="4" type="ORF">Uis1B_1663</name>
</gene>
<dbReference type="PROSITE" id="PS50977">
    <property type="entry name" value="HTH_TETR_2"/>
    <property type="match status" value="1"/>
</dbReference>
<name>A0A2N5J8I0_9BIFI</name>
<proteinExistence type="predicted"/>
<evidence type="ECO:0000256" key="2">
    <source>
        <dbReference type="PROSITE-ProRule" id="PRU00335"/>
    </source>
</evidence>
<dbReference type="InterPro" id="IPR001647">
    <property type="entry name" value="HTH_TetR"/>
</dbReference>
<evidence type="ECO:0000259" key="3">
    <source>
        <dbReference type="PROSITE" id="PS50977"/>
    </source>
</evidence>
<evidence type="ECO:0000313" key="4">
    <source>
        <dbReference type="EMBL" id="PLS30518.1"/>
    </source>
</evidence>
<dbReference type="GO" id="GO:0003677">
    <property type="term" value="F:DNA binding"/>
    <property type="evidence" value="ECO:0007669"/>
    <property type="project" value="UniProtKB-UniRule"/>
</dbReference>
<dbReference type="InterPro" id="IPR009057">
    <property type="entry name" value="Homeodomain-like_sf"/>
</dbReference>
<accession>A0A2N5J8I0</accession>
<dbReference type="Pfam" id="PF00440">
    <property type="entry name" value="TetR_N"/>
    <property type="match status" value="1"/>
</dbReference>
<organism evidence="4 5">
    <name type="scientific">Bifidobacterium margollesii</name>
    <dbReference type="NCBI Taxonomy" id="2020964"/>
    <lineage>
        <taxon>Bacteria</taxon>
        <taxon>Bacillati</taxon>
        <taxon>Actinomycetota</taxon>
        <taxon>Actinomycetes</taxon>
        <taxon>Bifidobacteriales</taxon>
        <taxon>Bifidobacteriaceae</taxon>
        <taxon>Bifidobacterium</taxon>
    </lineage>
</organism>
<feature type="domain" description="HTH tetR-type" evidence="3">
    <location>
        <begin position="7"/>
        <end position="67"/>
    </location>
</feature>
<feature type="DNA-binding region" description="H-T-H motif" evidence="2">
    <location>
        <begin position="30"/>
        <end position="49"/>
    </location>
</feature>
<dbReference type="SUPFAM" id="SSF46689">
    <property type="entry name" value="Homeodomain-like"/>
    <property type="match status" value="1"/>
</dbReference>
<dbReference type="OrthoDB" id="3193022at2"/>
<comment type="caution">
    <text evidence="4">The sequence shown here is derived from an EMBL/GenBank/DDBJ whole genome shotgun (WGS) entry which is preliminary data.</text>
</comment>
<keyword evidence="1 2" id="KW-0238">DNA-binding</keyword>
<dbReference type="RefSeq" id="WP_101617408.1">
    <property type="nucleotide sequence ID" value="NZ_NMWU01000029.1"/>
</dbReference>
<dbReference type="AlphaFoldDB" id="A0A2N5J8I0"/>
<dbReference type="InterPro" id="IPR039532">
    <property type="entry name" value="TetR_C_Firmicutes"/>
</dbReference>
<reference evidence="4 5" key="1">
    <citation type="submission" date="2017-07" db="EMBL/GenBank/DDBJ databases">
        <title>Bifidobacterium novel species.</title>
        <authorList>
            <person name="Lugli G.A."/>
            <person name="Milani C."/>
            <person name="Duranti S."/>
            <person name="Mangifesta M."/>
        </authorList>
    </citation>
    <scope>NUCLEOTIDE SEQUENCE [LARGE SCALE GENOMIC DNA]</scope>
    <source>
        <strain evidence="5">Uis1B</strain>
    </source>
</reference>
<protein>
    <submittedName>
        <fullName evidence="4">TetR family transcriptional regulator</fullName>
    </submittedName>
</protein>
<dbReference type="PANTHER" id="PTHR43479:SF7">
    <property type="entry name" value="TETR-FAMILY TRANSCRIPTIONAL REGULATOR"/>
    <property type="match status" value="1"/>
</dbReference>
<dbReference type="Gene3D" id="1.10.357.10">
    <property type="entry name" value="Tetracycline Repressor, domain 2"/>
    <property type="match status" value="1"/>
</dbReference>